<keyword evidence="5" id="KW-1185">Reference proteome</keyword>
<feature type="region of interest" description="Disordered" evidence="1">
    <location>
        <begin position="104"/>
        <end position="150"/>
    </location>
</feature>
<dbReference type="RefSeq" id="WP_184042508.1">
    <property type="nucleotide sequence ID" value="NZ_JACIGK010000002.1"/>
</dbReference>
<keyword evidence="2" id="KW-1133">Transmembrane helix</keyword>
<name>A0A7W6RAM0_9PROT</name>
<keyword evidence="2" id="KW-0472">Membrane</keyword>
<evidence type="ECO:0000313" key="5">
    <source>
        <dbReference type="Proteomes" id="UP000554286"/>
    </source>
</evidence>
<dbReference type="EMBL" id="JACIGK010000002">
    <property type="protein sequence ID" value="MBB4264885.1"/>
    <property type="molecule type" value="Genomic_DNA"/>
</dbReference>
<dbReference type="Gene3D" id="2.40.10.220">
    <property type="entry name" value="predicted glycosyltransferase like domains"/>
    <property type="match status" value="1"/>
</dbReference>
<dbReference type="InterPro" id="IPR009875">
    <property type="entry name" value="PilZ_domain"/>
</dbReference>
<evidence type="ECO:0000256" key="1">
    <source>
        <dbReference type="SAM" id="MobiDB-lite"/>
    </source>
</evidence>
<proteinExistence type="predicted"/>
<evidence type="ECO:0000259" key="3">
    <source>
        <dbReference type="Pfam" id="PF07238"/>
    </source>
</evidence>
<keyword evidence="2" id="KW-0812">Transmembrane</keyword>
<feature type="compositionally biased region" description="Basic and acidic residues" evidence="1">
    <location>
        <begin position="141"/>
        <end position="150"/>
    </location>
</feature>
<feature type="domain" description="PilZ" evidence="3">
    <location>
        <begin position="7"/>
        <end position="99"/>
    </location>
</feature>
<reference evidence="4 5" key="1">
    <citation type="submission" date="2020-08" db="EMBL/GenBank/DDBJ databases">
        <title>Genome sequencing of Purple Non-Sulfur Bacteria from various extreme environments.</title>
        <authorList>
            <person name="Mayer M."/>
        </authorList>
    </citation>
    <scope>NUCLEOTIDE SEQUENCE [LARGE SCALE GENOMIC DNA]</scope>
    <source>
        <strain evidence="4 5">JA131</strain>
    </source>
</reference>
<dbReference type="Proteomes" id="UP000554286">
    <property type="component" value="Unassembled WGS sequence"/>
</dbReference>
<evidence type="ECO:0000256" key="2">
    <source>
        <dbReference type="SAM" id="Phobius"/>
    </source>
</evidence>
<dbReference type="AlphaFoldDB" id="A0A7W6RAM0"/>
<sequence>MTAPQPRRRHQRIETPLDILIDGPVVRALDWSISGFAMPINALPDGEVGHVFDLDACFHLGGVIIGTRFRAIVVRRLSDRIGCRFVDPTDEQMGLLRQLHSAHRAGRAPRADSVTATLGGAGPSTARSLVHSDVGTPVPLDPERAPRGDRGGRVAASVAAILGRIAPSWGRHPRAILAYALIGLLGLGLGTYALSLLLRPIEATFAAVMLPGDTLRAPTDGVIEEILARPGDLLSPQSALVRFRPRGGPGDGGARFLPSPCSCSVAGLRVQEGQAVRADDPLITLAPRGGTGTAGPAIIETLVSWTHADLFTPGAAVVVRISGTDGPRAGEVITAPAAASSASALPRVLTEAAEDRLKTVYVSIDGFETPLVNGQPARVRLDRSPLNMAHRLFGG</sequence>
<dbReference type="Pfam" id="PF07238">
    <property type="entry name" value="PilZ"/>
    <property type="match status" value="1"/>
</dbReference>
<dbReference type="GO" id="GO:0035438">
    <property type="term" value="F:cyclic-di-GMP binding"/>
    <property type="evidence" value="ECO:0007669"/>
    <property type="project" value="InterPro"/>
</dbReference>
<evidence type="ECO:0000313" key="4">
    <source>
        <dbReference type="EMBL" id="MBB4264885.1"/>
    </source>
</evidence>
<comment type="caution">
    <text evidence="4">The sequence shown here is derived from an EMBL/GenBank/DDBJ whole genome shotgun (WGS) entry which is preliminary data.</text>
</comment>
<accession>A0A7W6RAM0</accession>
<organism evidence="4 5">
    <name type="scientific">Roseospira visakhapatnamensis</name>
    <dbReference type="NCBI Taxonomy" id="390880"/>
    <lineage>
        <taxon>Bacteria</taxon>
        <taxon>Pseudomonadati</taxon>
        <taxon>Pseudomonadota</taxon>
        <taxon>Alphaproteobacteria</taxon>
        <taxon>Rhodospirillales</taxon>
        <taxon>Rhodospirillaceae</taxon>
        <taxon>Roseospira</taxon>
    </lineage>
</organism>
<feature type="transmembrane region" description="Helical" evidence="2">
    <location>
        <begin position="176"/>
        <end position="198"/>
    </location>
</feature>
<protein>
    <recommendedName>
        <fullName evidence="3">PilZ domain-containing protein</fullName>
    </recommendedName>
</protein>
<gene>
    <name evidence="4" type="ORF">GGD89_000492</name>
</gene>